<sequence>MSIYNNILVVANIDAEQQPALARAMQIGRKSKSPCKITFFLAIYDFSYEMTSMLSSDERDAMRAGVIHQREQWMKEVAAPYHDDNIELDIKVVWHNRPYEAIISEVFAQDFELVVKTTRKHDVLESVLFTPTDWHLLRKCPCAVLLVKDHDFPEHGHIVASVHVGSENEHHLDLNHRMVRKTLDLAERLNATPHLVNSYPITPPNITVELPEFDPTIYSDSVRGHHLKSMKALRQEYGIDEEQTIVEQGLPQDVIPKAVEDLNAGLVVLGTSGRTGLSAVFLGNTAENIIDKINCDVLALKPSGYISPLDLTASSHKTLKNSGVSPLFFASHKRQQSFSLESDGNIRIIPLPKV</sequence>
<comment type="caution">
    <text evidence="6">The sequence shown here is derived from an EMBL/GenBank/DDBJ whole genome shotgun (WGS) entry which is preliminary data.</text>
</comment>
<comment type="similarity">
    <text evidence="2">Belongs to the universal stress protein A family.</text>
</comment>
<feature type="domain" description="UspA" evidence="5">
    <location>
        <begin position="176"/>
        <end position="301"/>
    </location>
</feature>
<gene>
    <name evidence="6" type="ORF">JCM19232_4308</name>
</gene>
<evidence type="ECO:0000256" key="1">
    <source>
        <dbReference type="ARBA" id="ARBA00004496"/>
    </source>
</evidence>
<dbReference type="CDD" id="cd23660">
    <property type="entry name" value="USP-E_repeat2"/>
    <property type="match status" value="1"/>
</dbReference>
<evidence type="ECO:0000313" key="6">
    <source>
        <dbReference type="EMBL" id="GAM64616.1"/>
    </source>
</evidence>
<evidence type="ECO:0000256" key="2">
    <source>
        <dbReference type="ARBA" id="ARBA00008791"/>
    </source>
</evidence>
<dbReference type="AlphaFoldDB" id="A0A0B8PE69"/>
<dbReference type="SUPFAM" id="SSF52402">
    <property type="entry name" value="Adenine nucleotide alpha hydrolases-like"/>
    <property type="match status" value="2"/>
</dbReference>
<reference evidence="6 7" key="1">
    <citation type="submission" date="2015-01" db="EMBL/GenBank/DDBJ databases">
        <title>Vibrio sp. C5 JCM 19232 whole genome shotgun sequence.</title>
        <authorList>
            <person name="Sawabe T."/>
            <person name="Meirelles P."/>
            <person name="Feng G."/>
            <person name="Sayaka M."/>
            <person name="Hattori M."/>
            <person name="Ohkuma M."/>
        </authorList>
    </citation>
    <scope>NUCLEOTIDE SEQUENCE [LARGE SCALE GENOMIC DNA]</scope>
    <source>
        <strain evidence="6 7">JCM19232</strain>
    </source>
</reference>
<dbReference type="PRINTS" id="PR01438">
    <property type="entry name" value="UNVRSLSTRESS"/>
</dbReference>
<evidence type="ECO:0000256" key="4">
    <source>
        <dbReference type="ARBA" id="ARBA00037131"/>
    </source>
</evidence>
<dbReference type="GO" id="GO:0005737">
    <property type="term" value="C:cytoplasm"/>
    <property type="evidence" value="ECO:0007669"/>
    <property type="project" value="UniProtKB-SubCell"/>
</dbReference>
<dbReference type="Proteomes" id="UP000031670">
    <property type="component" value="Unassembled WGS sequence"/>
</dbReference>
<evidence type="ECO:0000259" key="5">
    <source>
        <dbReference type="Pfam" id="PF00582"/>
    </source>
</evidence>
<dbReference type="EMBL" id="BBSA01000014">
    <property type="protein sequence ID" value="GAM64616.1"/>
    <property type="molecule type" value="Genomic_DNA"/>
</dbReference>
<dbReference type="Pfam" id="PF00582">
    <property type="entry name" value="Usp"/>
    <property type="match status" value="2"/>
</dbReference>
<accession>A0A0B8PE69</accession>
<comment type="function">
    <text evidence="4">Required for resistance to DNA-damaging agents.</text>
</comment>
<dbReference type="PANTHER" id="PTHR47892">
    <property type="entry name" value="UNIVERSAL STRESS PROTEIN E"/>
    <property type="match status" value="1"/>
</dbReference>
<name>A0A0B8PE69_9VIBR</name>
<protein>
    <submittedName>
        <fullName evidence="6">Universal stress protein E</fullName>
    </submittedName>
</protein>
<reference evidence="6 7" key="2">
    <citation type="submission" date="2015-01" db="EMBL/GenBank/DDBJ databases">
        <authorList>
            <consortium name="NBRP consortium"/>
            <person name="Sawabe T."/>
            <person name="Meirelles P."/>
            <person name="Feng G."/>
            <person name="Sayaka M."/>
            <person name="Hattori M."/>
            <person name="Ohkuma M."/>
        </authorList>
    </citation>
    <scope>NUCLEOTIDE SEQUENCE [LARGE SCALE GENOMIC DNA]</scope>
    <source>
        <strain evidence="6 7">JCM19232</strain>
    </source>
</reference>
<evidence type="ECO:0000313" key="7">
    <source>
        <dbReference type="Proteomes" id="UP000031670"/>
    </source>
</evidence>
<dbReference type="InterPro" id="IPR006016">
    <property type="entry name" value="UspA"/>
</dbReference>
<dbReference type="InterPro" id="IPR006015">
    <property type="entry name" value="Universal_stress_UspA"/>
</dbReference>
<comment type="subcellular location">
    <subcellularLocation>
        <location evidence="1">Cytoplasm</location>
    </subcellularLocation>
</comment>
<dbReference type="NCBIfam" id="NF008380">
    <property type="entry name" value="PRK11175.1"/>
    <property type="match status" value="1"/>
</dbReference>
<dbReference type="Gene3D" id="3.40.50.12370">
    <property type="match status" value="1"/>
</dbReference>
<organism evidence="6 7">
    <name type="scientific">Vibrio ishigakensis</name>
    <dbReference type="NCBI Taxonomy" id="1481914"/>
    <lineage>
        <taxon>Bacteria</taxon>
        <taxon>Pseudomonadati</taxon>
        <taxon>Pseudomonadota</taxon>
        <taxon>Gammaproteobacteria</taxon>
        <taxon>Vibrionales</taxon>
        <taxon>Vibrionaceae</taxon>
        <taxon>Vibrio</taxon>
    </lineage>
</organism>
<evidence type="ECO:0000256" key="3">
    <source>
        <dbReference type="ARBA" id="ARBA00022490"/>
    </source>
</evidence>
<proteinExistence type="inferred from homology"/>
<keyword evidence="3" id="KW-0963">Cytoplasm</keyword>
<feature type="domain" description="UspA" evidence="5">
    <location>
        <begin position="4"/>
        <end position="148"/>
    </location>
</feature>
<dbReference type="PANTHER" id="PTHR47892:SF1">
    <property type="entry name" value="UNIVERSAL STRESS PROTEIN E"/>
    <property type="match status" value="1"/>
</dbReference>